<organism evidence="1 2">
    <name type="scientific">Trichinella spiralis</name>
    <name type="common">Trichina worm</name>
    <dbReference type="NCBI Taxonomy" id="6334"/>
    <lineage>
        <taxon>Eukaryota</taxon>
        <taxon>Metazoa</taxon>
        <taxon>Ecdysozoa</taxon>
        <taxon>Nematoda</taxon>
        <taxon>Enoplea</taxon>
        <taxon>Dorylaimia</taxon>
        <taxon>Trichinellida</taxon>
        <taxon>Trichinellidae</taxon>
        <taxon>Trichinella</taxon>
    </lineage>
</organism>
<dbReference type="EMBL" id="JYDH01002678">
    <property type="protein sequence ID" value="KRY08043.1"/>
    <property type="molecule type" value="Genomic_DNA"/>
</dbReference>
<gene>
    <name evidence="1" type="ORF">T01_15706</name>
</gene>
<protein>
    <submittedName>
        <fullName evidence="1">Uncharacterized protein</fullName>
    </submittedName>
</protein>
<reference evidence="1 2" key="1">
    <citation type="submission" date="2015-01" db="EMBL/GenBank/DDBJ databases">
        <title>Evolution of Trichinella species and genotypes.</title>
        <authorList>
            <person name="Korhonen P.K."/>
            <person name="Edoardo P."/>
            <person name="Giuseppe L.R."/>
            <person name="Gasser R.B."/>
        </authorList>
    </citation>
    <scope>NUCLEOTIDE SEQUENCE [LARGE SCALE GENOMIC DNA]</scope>
    <source>
        <strain evidence="1">ISS3</strain>
    </source>
</reference>
<proteinExistence type="predicted"/>
<dbReference type="Proteomes" id="UP000054776">
    <property type="component" value="Unassembled WGS sequence"/>
</dbReference>
<keyword evidence="2" id="KW-1185">Reference proteome</keyword>
<comment type="caution">
    <text evidence="1">The sequence shown here is derived from an EMBL/GenBank/DDBJ whole genome shotgun (WGS) entry which is preliminary data.</text>
</comment>
<accession>A0A0V0Z6L5</accession>
<sequence>MSQLQWKQITQLKMLIVGMCYAALQNLISTSVKIHSGLFVLCRNKTTRKYFPAILNIAAADFSL</sequence>
<dbReference type="AlphaFoldDB" id="A0A0V0Z6L5"/>
<name>A0A0V0Z6L5_TRISP</name>
<dbReference type="InParanoid" id="A0A0V0Z6L5"/>
<evidence type="ECO:0000313" key="2">
    <source>
        <dbReference type="Proteomes" id="UP000054776"/>
    </source>
</evidence>
<evidence type="ECO:0000313" key="1">
    <source>
        <dbReference type="EMBL" id="KRY08043.1"/>
    </source>
</evidence>